<dbReference type="RefSeq" id="XP_068367196.1">
    <property type="nucleotide sequence ID" value="XM_068498461.1"/>
</dbReference>
<evidence type="ECO:0000313" key="4">
    <source>
        <dbReference type="EMBL" id="OHT14060.1"/>
    </source>
</evidence>
<name>A0A1J4KWD5_9EUKA</name>
<dbReference type="AlphaFoldDB" id="A0A1J4KWD5"/>
<dbReference type="Gene3D" id="1.10.510.10">
    <property type="entry name" value="Transferase(Phosphotransferase) domain 1"/>
    <property type="match status" value="1"/>
</dbReference>
<dbReference type="GO" id="GO:0005886">
    <property type="term" value="C:plasma membrane"/>
    <property type="evidence" value="ECO:0007669"/>
    <property type="project" value="TreeGrafter"/>
</dbReference>
<dbReference type="Proteomes" id="UP000179807">
    <property type="component" value="Unassembled WGS sequence"/>
</dbReference>
<dbReference type="PANTHER" id="PTHR27001:SF931">
    <property type="entry name" value="OS11G0664100 PROTEIN"/>
    <property type="match status" value="1"/>
</dbReference>
<evidence type="ECO:0000259" key="3">
    <source>
        <dbReference type="PROSITE" id="PS50011"/>
    </source>
</evidence>
<dbReference type="Pfam" id="PF00069">
    <property type="entry name" value="Pkinase"/>
    <property type="match status" value="1"/>
</dbReference>
<evidence type="ECO:0000313" key="5">
    <source>
        <dbReference type="Proteomes" id="UP000179807"/>
    </source>
</evidence>
<keyword evidence="2" id="KW-0067">ATP-binding</keyword>
<dbReference type="GO" id="GO:0004672">
    <property type="term" value="F:protein kinase activity"/>
    <property type="evidence" value="ECO:0007669"/>
    <property type="project" value="InterPro"/>
</dbReference>
<reference evidence="4" key="1">
    <citation type="submission" date="2016-10" db="EMBL/GenBank/DDBJ databases">
        <authorList>
            <person name="Benchimol M."/>
            <person name="Almeida L.G."/>
            <person name="Vasconcelos A.T."/>
            <person name="Perreira-Neves A."/>
            <person name="Rosa I.A."/>
            <person name="Tasca T."/>
            <person name="Bogo M.R."/>
            <person name="de Souza W."/>
        </authorList>
    </citation>
    <scope>NUCLEOTIDE SEQUENCE [LARGE SCALE GENOMIC DNA]</scope>
    <source>
        <strain evidence="4">K</strain>
    </source>
</reference>
<accession>A0A1J4KWD5</accession>
<proteinExistence type="predicted"/>
<dbReference type="GeneID" id="94833165"/>
<dbReference type="SMART" id="SM00220">
    <property type="entry name" value="S_TKc"/>
    <property type="match status" value="1"/>
</dbReference>
<dbReference type="SUPFAM" id="SSF56112">
    <property type="entry name" value="Protein kinase-like (PK-like)"/>
    <property type="match status" value="1"/>
</dbReference>
<gene>
    <name evidence="4" type="ORF">TRFO_15557</name>
</gene>
<evidence type="ECO:0000256" key="2">
    <source>
        <dbReference type="ARBA" id="ARBA00022840"/>
    </source>
</evidence>
<comment type="caution">
    <text evidence="4">The sequence shown here is derived from an EMBL/GenBank/DDBJ whole genome shotgun (WGS) entry which is preliminary data.</text>
</comment>
<protein>
    <recommendedName>
        <fullName evidence="3">Protein kinase domain-containing protein</fullName>
    </recommendedName>
</protein>
<sequence length="350" mass="40837">MSKAQYTVFYLNKTSNGSGGVEFDYFYRTNYKGDEGIIIRKKYNYTSNSKSEIMKKYLDSETVDPIMRLPYHPNITKLFYVDRHKKVAYLDYVPGYSLSQYVKNHIASEIELDKKLIICHSLAKGIQFLHNHQIYHRDISSCNVIITPSSVSVIIDLEFMKHTPQEISNNNTYTGKLAYLHPDFKNDSLSDLKKIDIFAYSIVLYELFLFEASLDFTKHNSMPEARDHFQEEIKSLDKCKTKEETESLLKVAYARYLQNIGIDEKKVANQFYDGKKIDSTVAQKLTQFIFGCTCYDYTNMDQIIQELESFTGYPKFTEYLQQINQTERRYEQEQLVHGSLENLTIGCPVM</sequence>
<organism evidence="4 5">
    <name type="scientific">Tritrichomonas foetus</name>
    <dbReference type="NCBI Taxonomy" id="1144522"/>
    <lineage>
        <taxon>Eukaryota</taxon>
        <taxon>Metamonada</taxon>
        <taxon>Parabasalia</taxon>
        <taxon>Tritrichomonadida</taxon>
        <taxon>Tritrichomonadidae</taxon>
        <taxon>Tritrichomonas</taxon>
    </lineage>
</organism>
<keyword evidence="1" id="KW-0547">Nucleotide-binding</keyword>
<dbReference type="InterPro" id="IPR011009">
    <property type="entry name" value="Kinase-like_dom_sf"/>
</dbReference>
<dbReference type="InterPro" id="IPR008266">
    <property type="entry name" value="Tyr_kinase_AS"/>
</dbReference>
<dbReference type="GO" id="GO:0005524">
    <property type="term" value="F:ATP binding"/>
    <property type="evidence" value="ECO:0007669"/>
    <property type="project" value="UniProtKB-KW"/>
</dbReference>
<evidence type="ECO:0000256" key="1">
    <source>
        <dbReference type="ARBA" id="ARBA00022741"/>
    </source>
</evidence>
<dbReference type="PANTHER" id="PTHR27001">
    <property type="entry name" value="OS01G0253100 PROTEIN"/>
    <property type="match status" value="1"/>
</dbReference>
<feature type="domain" description="Protein kinase" evidence="3">
    <location>
        <begin position="8"/>
        <end position="316"/>
    </location>
</feature>
<keyword evidence="5" id="KW-1185">Reference proteome</keyword>
<dbReference type="VEuPathDB" id="TrichDB:TRFO_15557"/>
<dbReference type="PROSITE" id="PS50011">
    <property type="entry name" value="PROTEIN_KINASE_DOM"/>
    <property type="match status" value="1"/>
</dbReference>
<dbReference type="EMBL" id="MLAK01000422">
    <property type="protein sequence ID" value="OHT14060.1"/>
    <property type="molecule type" value="Genomic_DNA"/>
</dbReference>
<dbReference type="PROSITE" id="PS00109">
    <property type="entry name" value="PROTEIN_KINASE_TYR"/>
    <property type="match status" value="1"/>
</dbReference>
<dbReference type="InterPro" id="IPR000719">
    <property type="entry name" value="Prot_kinase_dom"/>
</dbReference>